<feature type="compositionally biased region" description="Pro residues" evidence="3">
    <location>
        <begin position="951"/>
        <end position="975"/>
    </location>
</feature>
<sequence>MSKNKRYIVSICLVFLLFFQWLPYTAASFTPIEPMISGSYNSIAYGSGKYVIVGNLADPHYSFDGHDWKPIEDNIRALYVTFINDQFIAVGSGNEIHTSEDGITWESSFVNLPPYYDGLLSIRSVVYGDAGYVAVGDNGHKYFSVDGESWSYTGQGIEVENRIHFYSVVFSEGQYITVGTEGAIHASTDGVNWIEREVLSSKILTRVSYLNNQFHVVGLGTYLTSPNGTDWYEQPLPTEVEFTVFYDIEYGSNQYIIVGANGTVITSQDGEDWNVEDSGVSYLFTDAIYVNDVFTLMSIPNPWDQPNTIIHYIPTPSNPTYTVTYDGNGNSGGSVPVDNGTYETGATVTVLGNSGSLVLEGHTFSGWNTQSDGSGTAYAAESTFPMGSEDVTLYAKWNLDTYTVEFHVDGGSAVVSQTVVHGGQAVEPSPAPSKAGHTFDGWYTSDDIEFDFSEEITGDITLYAKWNPDPVVYTVTFEVDGGSEVPSQTVAHGEPASEPNPAPAKAGHTFGGWYTSDDIEFDFSEEITEDTTLYAKWNLDPVMYTVTFEVYGGSEVPSQSVAHGEPAIEPNPAPAKEGHTFGGWYTSSDIEFDFNNEIIEDITLYAKWNPNPVTYTVEFDVDGGSEVTSQSVAHGEMATKPEDPTKENHTFGGWYTSSDIEFDFNNEIIEDIILYAKWNPNPVMYTVEFDVDGGSFVASQTVAHGETATKPVDPTKVNYTFDGWYTSGNIEFDFSNAITSNTILYAKWTPEQLSDNASLGELGFSGGELEPTFDPNVLEYTVHADEDVSHVVVTPVIAETGPTITVNGNRVDSGDAYPVQVDSGENKITIIVTAQNGRTRTYTITVMRGEQHPVPQTYTVTYHGNKNTAGSVPVDHIIYKEGDTVTILGNTGNLEREGYTFTGWNTQPDGNGLNYVAGDLFQIEGDIILYAKWKDSTSGGDGEGGETPGTNPNPGPSPEAPNPSPTPGTPSPTPPSTELITVPVEIGNVGSGSIVAQTPITRTQDSRGHVKDSIVLTPDHTKEVIQSMANAGQQVARIVIPDDKDIVSEVSLEMKKGAIQSLSDAGIHLEIYTDNARIIIPHTSLNQFGDDVYFRVVPVKEKVQQKEIEYRAKVEQIVREIAQNDHVHVVARPMTIETNLQSRPVTIILPLRDIELPTDEQELETFLADLVVYIEHSDGEKELAQGEIVEYKKGQLGIEIEVDKFSTFTILQMEGWGEYMDGLFHQAYIQGYTDGTFKPQHTVTRAEIAMMLARLLNEKGEQGVRSSYPDVSDTHWALGAIERMKQLGYMTGDNKENFNPSHSITRAEMAMIMARFKGLEARQINKELQANYSDVLESHWAAHSIKVATEAGIVRGYENGTYRPSEYVTRAEAVAMLNRLFDRTPLSNVTDSSFPDVSPTHWAFKEIEEAAKDHLHLEE</sequence>
<dbReference type="SUPFAM" id="SSF110296">
    <property type="entry name" value="Oligoxyloglucan reducing end-specific cellobiohydrolase"/>
    <property type="match status" value="1"/>
</dbReference>
<feature type="domain" description="SLH" evidence="4">
    <location>
        <begin position="1264"/>
        <end position="1327"/>
    </location>
</feature>
<evidence type="ECO:0000259" key="4">
    <source>
        <dbReference type="PROSITE" id="PS51272"/>
    </source>
</evidence>
<dbReference type="Pfam" id="PF09479">
    <property type="entry name" value="Flg_new"/>
    <property type="match status" value="7"/>
</dbReference>
<dbReference type="Gene3D" id="2.60.40.4270">
    <property type="entry name" value="Listeria-Bacteroides repeat domain"/>
    <property type="match status" value="7"/>
</dbReference>
<dbReference type="PANTHER" id="PTHR43308:SF5">
    <property type="entry name" value="S-LAYER PROTEIN _ PEPTIDOGLYCAN ENDO-BETA-N-ACETYLGLUCOSAMINIDASE"/>
    <property type="match status" value="1"/>
</dbReference>
<dbReference type="Pfam" id="PF00395">
    <property type="entry name" value="SLH"/>
    <property type="match status" value="3"/>
</dbReference>
<reference evidence="5 6" key="1">
    <citation type="submission" date="2023-07" db="EMBL/GenBank/DDBJ databases">
        <title>Genomic Encyclopedia of Type Strains, Phase IV (KMG-IV): sequencing the most valuable type-strain genomes for metagenomic binning, comparative biology and taxonomic classification.</title>
        <authorList>
            <person name="Goeker M."/>
        </authorList>
    </citation>
    <scope>NUCLEOTIDE SEQUENCE [LARGE SCALE GENOMIC DNA]</scope>
    <source>
        <strain evidence="5 6">DSM 12751</strain>
    </source>
</reference>
<organism evidence="5 6">
    <name type="scientific">Caldalkalibacillus horti</name>
    <dbReference type="NCBI Taxonomy" id="77523"/>
    <lineage>
        <taxon>Bacteria</taxon>
        <taxon>Bacillati</taxon>
        <taxon>Bacillota</taxon>
        <taxon>Bacilli</taxon>
        <taxon>Bacillales</taxon>
        <taxon>Bacillaceae</taxon>
        <taxon>Caldalkalibacillus</taxon>
    </lineage>
</organism>
<dbReference type="Pfam" id="PF12733">
    <property type="entry name" value="Cadherin-like"/>
    <property type="match status" value="1"/>
</dbReference>
<dbReference type="NCBIfam" id="TIGR02543">
    <property type="entry name" value="List_Bact_rpt"/>
    <property type="match status" value="7"/>
</dbReference>
<accession>A0ABT9VYZ6</accession>
<protein>
    <submittedName>
        <fullName evidence="5">Repeat protein (TIGR02543 family)</fullName>
    </submittedName>
</protein>
<keyword evidence="2" id="KW-0732">Signal</keyword>
<keyword evidence="6" id="KW-1185">Reference proteome</keyword>
<dbReference type="RefSeq" id="WP_307394202.1">
    <property type="nucleotide sequence ID" value="NZ_BAAADK010000048.1"/>
</dbReference>
<dbReference type="InterPro" id="IPR013378">
    <property type="entry name" value="InlB-like_B-rpt"/>
</dbReference>
<evidence type="ECO:0000313" key="6">
    <source>
        <dbReference type="Proteomes" id="UP001235840"/>
    </source>
</evidence>
<feature type="domain" description="SLH" evidence="4">
    <location>
        <begin position="1328"/>
        <end position="1391"/>
    </location>
</feature>
<feature type="domain" description="SLH" evidence="4">
    <location>
        <begin position="1203"/>
        <end position="1263"/>
    </location>
</feature>
<gene>
    <name evidence="5" type="ORF">J2S11_002098</name>
</gene>
<dbReference type="Proteomes" id="UP001235840">
    <property type="component" value="Unassembled WGS sequence"/>
</dbReference>
<dbReference type="PANTHER" id="PTHR43308">
    <property type="entry name" value="OUTER MEMBRANE PROTEIN ALPHA-RELATED"/>
    <property type="match status" value="1"/>
</dbReference>
<dbReference type="InterPro" id="IPR001119">
    <property type="entry name" value="SLH_dom"/>
</dbReference>
<feature type="region of interest" description="Disordered" evidence="3">
    <location>
        <begin position="484"/>
        <end position="505"/>
    </location>
</feature>
<dbReference type="InterPro" id="IPR042229">
    <property type="entry name" value="Listeria/Bacterioides_rpt_sf"/>
</dbReference>
<name>A0ABT9VYZ6_9BACI</name>
<proteinExistence type="predicted"/>
<comment type="subcellular location">
    <subcellularLocation>
        <location evidence="1">Cell envelope</location>
    </subcellularLocation>
</comment>
<feature type="region of interest" description="Disordered" evidence="3">
    <location>
        <begin position="934"/>
        <end position="979"/>
    </location>
</feature>
<evidence type="ECO:0000256" key="1">
    <source>
        <dbReference type="ARBA" id="ARBA00004196"/>
    </source>
</evidence>
<dbReference type="InterPro" id="IPR051465">
    <property type="entry name" value="Cell_Envelope_Struct_Comp"/>
</dbReference>
<comment type="caution">
    <text evidence="5">The sequence shown here is derived from an EMBL/GenBank/DDBJ whole genome shotgun (WGS) entry which is preliminary data.</text>
</comment>
<dbReference type="InterPro" id="IPR025883">
    <property type="entry name" value="Cadherin-like_domain"/>
</dbReference>
<evidence type="ECO:0000313" key="5">
    <source>
        <dbReference type="EMBL" id="MDQ0166197.1"/>
    </source>
</evidence>
<dbReference type="PROSITE" id="PS51272">
    <property type="entry name" value="SLH"/>
    <property type="match status" value="3"/>
</dbReference>
<evidence type="ECO:0000256" key="2">
    <source>
        <dbReference type="ARBA" id="ARBA00022729"/>
    </source>
</evidence>
<dbReference type="EMBL" id="JAUSTY010000007">
    <property type="protein sequence ID" value="MDQ0166197.1"/>
    <property type="molecule type" value="Genomic_DNA"/>
</dbReference>
<evidence type="ECO:0000256" key="3">
    <source>
        <dbReference type="SAM" id="MobiDB-lite"/>
    </source>
</evidence>